<evidence type="ECO:0000313" key="9">
    <source>
        <dbReference type="Proteomes" id="UP000629468"/>
    </source>
</evidence>
<dbReference type="SMART" id="SM00501">
    <property type="entry name" value="BRIGHT"/>
    <property type="match status" value="1"/>
</dbReference>
<dbReference type="PANTHER" id="PTHR15348:SF0">
    <property type="entry name" value="PROTEIN DEAD RINGER"/>
    <property type="match status" value="1"/>
</dbReference>
<feature type="compositionally biased region" description="Polar residues" evidence="6">
    <location>
        <begin position="900"/>
        <end position="914"/>
    </location>
</feature>
<dbReference type="InterPro" id="IPR045147">
    <property type="entry name" value="ARI3A/B/C"/>
</dbReference>
<evidence type="ECO:0000256" key="4">
    <source>
        <dbReference type="ARBA" id="ARBA00023242"/>
    </source>
</evidence>
<keyword evidence="2" id="KW-0238">DNA-binding</keyword>
<feature type="compositionally biased region" description="Basic residues" evidence="6">
    <location>
        <begin position="1024"/>
        <end position="1038"/>
    </location>
</feature>
<name>A0A8H7KGI2_AGABI</name>
<comment type="caution">
    <text evidence="8">The sequence shown here is derived from an EMBL/GenBank/DDBJ whole genome shotgun (WGS) entry which is preliminary data.</text>
</comment>
<feature type="region of interest" description="Disordered" evidence="6">
    <location>
        <begin position="1200"/>
        <end position="1251"/>
    </location>
</feature>
<dbReference type="EMBL" id="JABXXO010000007">
    <property type="protein sequence ID" value="KAF7773291.1"/>
    <property type="molecule type" value="Genomic_DNA"/>
</dbReference>
<keyword evidence="5" id="KW-0175">Coiled coil</keyword>
<feature type="compositionally biased region" description="Low complexity" evidence="6">
    <location>
        <begin position="1050"/>
        <end position="1069"/>
    </location>
</feature>
<keyword evidence="3" id="KW-0804">Transcription</keyword>
<gene>
    <name evidence="8" type="ORF">Agabi119p4_5458</name>
</gene>
<organism evidence="8 9">
    <name type="scientific">Agaricus bisporus var. burnettii</name>
    <dbReference type="NCBI Taxonomy" id="192524"/>
    <lineage>
        <taxon>Eukaryota</taxon>
        <taxon>Fungi</taxon>
        <taxon>Dikarya</taxon>
        <taxon>Basidiomycota</taxon>
        <taxon>Agaricomycotina</taxon>
        <taxon>Agaricomycetes</taxon>
        <taxon>Agaricomycetidae</taxon>
        <taxon>Agaricales</taxon>
        <taxon>Agaricineae</taxon>
        <taxon>Agaricaceae</taxon>
        <taxon>Agaricus</taxon>
    </lineage>
</organism>
<feature type="compositionally biased region" description="Polar residues" evidence="6">
    <location>
        <begin position="118"/>
        <end position="136"/>
    </location>
</feature>
<keyword evidence="4" id="KW-0539">Nucleus</keyword>
<feature type="region of interest" description="Disordered" evidence="6">
    <location>
        <begin position="195"/>
        <end position="266"/>
    </location>
</feature>
<dbReference type="Proteomes" id="UP000629468">
    <property type="component" value="Unassembled WGS sequence"/>
</dbReference>
<proteinExistence type="predicted"/>
<feature type="region of interest" description="Disordered" evidence="6">
    <location>
        <begin position="352"/>
        <end position="449"/>
    </location>
</feature>
<dbReference type="SMART" id="SM01014">
    <property type="entry name" value="ARID"/>
    <property type="match status" value="1"/>
</dbReference>
<dbReference type="Gene3D" id="1.10.150.60">
    <property type="entry name" value="ARID DNA-binding domain"/>
    <property type="match status" value="1"/>
</dbReference>
<dbReference type="InterPro" id="IPR036431">
    <property type="entry name" value="ARID_dom_sf"/>
</dbReference>
<dbReference type="Pfam" id="PF01388">
    <property type="entry name" value="ARID"/>
    <property type="match status" value="1"/>
</dbReference>
<dbReference type="PROSITE" id="PS51011">
    <property type="entry name" value="ARID"/>
    <property type="match status" value="1"/>
</dbReference>
<feature type="compositionally biased region" description="Low complexity" evidence="6">
    <location>
        <begin position="919"/>
        <end position="966"/>
    </location>
</feature>
<dbReference type="CDD" id="cd16100">
    <property type="entry name" value="ARID"/>
    <property type="match status" value="1"/>
</dbReference>
<feature type="compositionally biased region" description="Pro residues" evidence="6">
    <location>
        <begin position="425"/>
        <end position="434"/>
    </location>
</feature>
<accession>A0A8H7KGI2</accession>
<evidence type="ECO:0000259" key="7">
    <source>
        <dbReference type="PROSITE" id="PS51011"/>
    </source>
</evidence>
<dbReference type="GO" id="GO:0006357">
    <property type="term" value="P:regulation of transcription by RNA polymerase II"/>
    <property type="evidence" value="ECO:0007669"/>
    <property type="project" value="InterPro"/>
</dbReference>
<evidence type="ECO:0000256" key="6">
    <source>
        <dbReference type="SAM" id="MobiDB-lite"/>
    </source>
</evidence>
<feature type="compositionally biased region" description="Low complexity" evidence="6">
    <location>
        <begin position="62"/>
        <end position="76"/>
    </location>
</feature>
<feature type="compositionally biased region" description="Polar residues" evidence="6">
    <location>
        <begin position="1"/>
        <end position="11"/>
    </location>
</feature>
<feature type="compositionally biased region" description="Pro residues" evidence="6">
    <location>
        <begin position="885"/>
        <end position="896"/>
    </location>
</feature>
<evidence type="ECO:0000256" key="1">
    <source>
        <dbReference type="ARBA" id="ARBA00023015"/>
    </source>
</evidence>
<dbReference type="SUPFAM" id="SSF46774">
    <property type="entry name" value="ARID-like"/>
    <property type="match status" value="1"/>
</dbReference>
<feature type="compositionally biased region" description="Basic and acidic residues" evidence="6">
    <location>
        <begin position="1122"/>
        <end position="1136"/>
    </location>
</feature>
<feature type="coiled-coil region" evidence="5">
    <location>
        <begin position="270"/>
        <end position="336"/>
    </location>
</feature>
<dbReference type="PANTHER" id="PTHR15348">
    <property type="entry name" value="AT-RICH INTERACTIVE DOMAIN-CONTAINING PROTEIN ARID DOMAIN- CONTAINING PROTEIN DEAD RINGER PROTEIN B-CELL REGULATOR OF IGH TRANSCRIPTION BRIGHT"/>
    <property type="match status" value="1"/>
</dbReference>
<dbReference type="GO" id="GO:0003677">
    <property type="term" value="F:DNA binding"/>
    <property type="evidence" value="ECO:0007669"/>
    <property type="project" value="UniProtKB-KW"/>
</dbReference>
<feature type="region of interest" description="Disordered" evidence="6">
    <location>
        <begin position="118"/>
        <end position="159"/>
    </location>
</feature>
<dbReference type="InterPro" id="IPR001606">
    <property type="entry name" value="ARID_dom"/>
</dbReference>
<evidence type="ECO:0000313" key="8">
    <source>
        <dbReference type="EMBL" id="KAF7773291.1"/>
    </source>
</evidence>
<feature type="compositionally biased region" description="Low complexity" evidence="6">
    <location>
        <begin position="1213"/>
        <end position="1228"/>
    </location>
</feature>
<sequence length="1297" mass="141363">MIPNFSNPALLQQQQQQQQHPQQSQHPQHQQQPDQHAAYQDQNRLWQQQAQFRPRSGMDINQQPQQQQQQQSQQVQDMFRARHGSQNQPMGPQQPMPQFGLGMSPAQMPNAGAMKPLPSNQQPFSDASAAQSQPSHMQPAGFANMGSMPNQNPGLNAASIPQRNSNILAMQNGAMGKQLELMLAQSANNAFHPAKLNQQHQQSQQVQQQQQQPSQQQVQSEMFSPALSGDALRRPSPSHPPNLPPQMQGSLQGPQQHPVPGVLHPSAMPQRRNQAALQEITERLKAARQNVMSSEAELRAVMNQLHTQPGEVTQNIQGMQNDLKLKQEILQQLQRQQQAFLHDGAIANNLARLGPNNVPGQSPWGPQNGQSQNFENGGGMGRGGAHLQNPHQPGQQPPNGMQPNSALQQAPNNHLMASGGVPRQGPTPNPPGIQPPQQLGSPFPGQMNVPANMANKPNFPLGAYMGANPAAAAAAMHQRTLNSLGFPPPLEKSKFNSTLPGFLQKRSIKIDPALLRLNDQQIDLANLHALVISEGGYNKVHENGLWDVIGGRMGFVNFPGSDHEPAKSGPVVAQNLAHVYREYLLDLETAYLRTWIANAHARMNNPGMQHPGGPGGLPNGMAANGQQPRFSPQLLQYAHMSTAELRHRGVPENVIAMVDQVRPQLQRTLMEQKRFQQQGAMINEAGQQNGAAAMMLRQQMMKHPMMNGAGGMDARFNPFHAQYPQRNLEMTKNAMEAINRMKEDCKKGPQLARFMQANIEIPYDQQAEFNRLLDATYRQAQDLDQKLHLLHVILPSCTQRVIIISNIVATQRQLKSTSQPRYILSLELLRNLASELQKIVEMFTTAHMQKQYARMQPPGQQHQLAQLGQVPNQPPQPPGMSNHPGPHPHQQPPPSGPNNMNGTAHSPPGSNNMLNLRHSPMQQPAHQQHPQPSQQQQQQQPMQIPPQQGLQVSQQPQAPSPSHMPSNRGASINLQAPPHNKKKAQNAPTPNTAPSPAAATSTPAPTNAPTPTAAASSPAAPKSPKGKAKAKQPGRRKMSTAPNPAPTPSSAPVQAPAQAPPEAVQHQPPTTNGSGKRPREEDAPSGNMAPSPAGGSNAVVDQPSPPKRSKLEWGDGSQSEELQQKKAQVENVKTEEDTSQLLEDIIKIVGGDPVRDNNGFAELSMLLKGYTQPGSADDLASFPSLEPPLMMKDDLEQYFDFSLGGEDDDSKTPELLSSSSTTDTSPGSNAGNEPTSEGAAAQISNEIKNEESLDFTPLTHLGLWSGVDGGESAYYQTSDWKWDNTMGTQDPWAISTS</sequence>
<feature type="compositionally biased region" description="Low complexity" evidence="6">
    <location>
        <begin position="12"/>
        <end position="42"/>
    </location>
</feature>
<evidence type="ECO:0000256" key="5">
    <source>
        <dbReference type="SAM" id="Coils"/>
    </source>
</evidence>
<evidence type="ECO:0000256" key="3">
    <source>
        <dbReference type="ARBA" id="ARBA00023163"/>
    </source>
</evidence>
<feature type="region of interest" description="Disordered" evidence="6">
    <location>
        <begin position="851"/>
        <end position="1140"/>
    </location>
</feature>
<evidence type="ECO:0000256" key="2">
    <source>
        <dbReference type="ARBA" id="ARBA00023125"/>
    </source>
</evidence>
<feature type="compositionally biased region" description="Polar residues" evidence="6">
    <location>
        <begin position="358"/>
        <end position="375"/>
    </location>
</feature>
<feature type="compositionally biased region" description="Low complexity" evidence="6">
    <location>
        <begin position="88"/>
        <end position="103"/>
    </location>
</feature>
<feature type="domain" description="ARID" evidence="7">
    <location>
        <begin position="489"/>
        <end position="592"/>
    </location>
</feature>
<keyword evidence="1" id="KW-0805">Transcription regulation</keyword>
<feature type="region of interest" description="Disordered" evidence="6">
    <location>
        <begin position="1"/>
        <end position="106"/>
    </location>
</feature>
<reference evidence="8 9" key="1">
    <citation type="journal article" name="Sci. Rep.">
        <title>Telomere-to-telomere assembled and centromere annotated genomes of the two main subspecies of the button mushroom Agaricus bisporus reveal especially polymorphic chromosome ends.</title>
        <authorList>
            <person name="Sonnenberg A.S.M."/>
            <person name="Sedaghat-Telgerd N."/>
            <person name="Lavrijssen B."/>
            <person name="Ohm R.A."/>
            <person name="Hendrickx P.M."/>
            <person name="Scholtmeijer K."/>
            <person name="Baars J.J.P."/>
            <person name="van Peer A."/>
        </authorList>
    </citation>
    <scope>NUCLEOTIDE SEQUENCE [LARGE SCALE GENOMIC DNA]</scope>
    <source>
        <strain evidence="8 9">H119_p4</strain>
    </source>
</reference>
<feature type="compositionally biased region" description="Low complexity" evidence="6">
    <location>
        <begin position="388"/>
        <end position="404"/>
    </location>
</feature>
<protein>
    <submittedName>
        <fullName evidence="8">Transcriptional regulator family: AT-rich interaction region</fullName>
    </submittedName>
</protein>
<dbReference type="GO" id="GO:0005634">
    <property type="term" value="C:nucleus"/>
    <property type="evidence" value="ECO:0007669"/>
    <property type="project" value="TreeGrafter"/>
</dbReference>
<feature type="compositionally biased region" description="Polar residues" evidence="6">
    <location>
        <begin position="147"/>
        <end position="159"/>
    </location>
</feature>
<feature type="compositionally biased region" description="Low complexity" evidence="6">
    <location>
        <begin position="198"/>
        <end position="220"/>
    </location>
</feature>
<feature type="compositionally biased region" description="Low complexity" evidence="6">
    <location>
        <begin position="985"/>
        <end position="1023"/>
    </location>
</feature>